<dbReference type="RefSeq" id="YP_009394860.1">
    <property type="nucleotide sequence ID" value="NC_035274.1"/>
</dbReference>
<protein>
    <submittedName>
        <fullName evidence="1">Uracil phosphoribosyltransferase</fullName>
    </submittedName>
</protein>
<accession>A0A1Z1MC31</accession>
<dbReference type="AlphaFoldDB" id="A0A1Z1MC31"/>
<gene>
    <name evidence="1" type="primary">upp</name>
</gene>
<dbReference type="Gene3D" id="3.40.50.2020">
    <property type="match status" value="1"/>
</dbReference>
<dbReference type="GeneID" id="33356789"/>
<dbReference type="GO" id="GO:0016757">
    <property type="term" value="F:glycosyltransferase activity"/>
    <property type="evidence" value="ECO:0007669"/>
    <property type="project" value="UniProtKB-KW"/>
</dbReference>
<name>A0A1Z1MC31_9FLOR</name>
<proteinExistence type="predicted"/>
<dbReference type="InterPro" id="IPR029057">
    <property type="entry name" value="PRTase-like"/>
</dbReference>
<keyword evidence="1" id="KW-0934">Plastid</keyword>
<keyword evidence="1" id="KW-0150">Chloroplast</keyword>
<evidence type="ECO:0000313" key="1">
    <source>
        <dbReference type="EMBL" id="ARW63422.1"/>
    </source>
</evidence>
<keyword evidence="1" id="KW-0808">Transferase</keyword>
<keyword evidence="1" id="KW-0328">Glycosyltransferase</keyword>
<geneLocation type="chloroplast" evidence="1"/>
<sequence>MKLKIYKISHPLIRLMLNRMTTEYLSEINTKYYERYIGFLVIYEIFRKYMIIKVLHIKLLEGSKKVETIDIRTKYIILTNTSDTYSMITDIQCIISNLTIIHTEYDDINRIKNYIEKTNKITENSYIFIIEKNTTNYKIINLIDYLKNTNKITLDKISIGNIFSNSKVLKKIGEKYPELKVYTTKIE</sequence>
<organism evidence="1">
    <name type="scientific">Polysiphonia elongata</name>
    <dbReference type="NCBI Taxonomy" id="159753"/>
    <lineage>
        <taxon>Eukaryota</taxon>
        <taxon>Rhodophyta</taxon>
        <taxon>Florideophyceae</taxon>
        <taxon>Rhodymeniophycidae</taxon>
        <taxon>Ceramiales</taxon>
        <taxon>Rhodomelaceae</taxon>
        <taxon>Polysiphonioideae</taxon>
        <taxon>Polysiphonia</taxon>
    </lineage>
</organism>
<dbReference type="EMBL" id="MF101427">
    <property type="protein sequence ID" value="ARW63422.1"/>
    <property type="molecule type" value="Genomic_DNA"/>
</dbReference>
<reference evidence="1" key="1">
    <citation type="journal article" date="2017" name="J. Phycol.">
        <title>Analysis of chloroplast genomes and a supermatrix inform reclassification of the Rhodomelaceae (Rhodophyta).</title>
        <authorList>
            <person name="Diaz-Tapia P."/>
            <person name="Maggs C.A."/>
            <person name="West J.A."/>
            <person name="Verbruggen H."/>
        </authorList>
    </citation>
    <scope>NUCLEOTIDE SEQUENCE</scope>
    <source>
        <strain evidence="1">PD547</strain>
    </source>
</reference>